<keyword evidence="4 6" id="KW-0479">Metal-binding</keyword>
<comment type="similarity">
    <text evidence="2 6">Belongs to the cytochrome P450 family.</text>
</comment>
<dbReference type="InterPro" id="IPR036396">
    <property type="entry name" value="Cyt_P450_sf"/>
</dbReference>
<dbReference type="EMBL" id="JAKJXO020000003">
    <property type="protein sequence ID" value="KAL1607609.1"/>
    <property type="molecule type" value="Genomic_DNA"/>
</dbReference>
<dbReference type="CDD" id="cd11058">
    <property type="entry name" value="CYP60B-like"/>
    <property type="match status" value="1"/>
</dbReference>
<accession>A0ABR3RT41</accession>
<keyword evidence="5 6" id="KW-0408">Iron</keyword>
<evidence type="ECO:0000256" key="1">
    <source>
        <dbReference type="ARBA" id="ARBA00001971"/>
    </source>
</evidence>
<dbReference type="PANTHER" id="PTHR24305">
    <property type="entry name" value="CYTOCHROME P450"/>
    <property type="match status" value="1"/>
</dbReference>
<gene>
    <name evidence="7" type="ORF">SLS60_002543</name>
</gene>
<dbReference type="InterPro" id="IPR001128">
    <property type="entry name" value="Cyt_P450"/>
</dbReference>
<dbReference type="PANTHER" id="PTHR24305:SF210">
    <property type="entry name" value="CYTOCHROME P450 MONOOXYGENASE ASQL-RELATED"/>
    <property type="match status" value="1"/>
</dbReference>
<organism evidence="7 8">
    <name type="scientific">Paraconiothyrium brasiliense</name>
    <dbReference type="NCBI Taxonomy" id="300254"/>
    <lineage>
        <taxon>Eukaryota</taxon>
        <taxon>Fungi</taxon>
        <taxon>Dikarya</taxon>
        <taxon>Ascomycota</taxon>
        <taxon>Pezizomycotina</taxon>
        <taxon>Dothideomycetes</taxon>
        <taxon>Pleosporomycetidae</taxon>
        <taxon>Pleosporales</taxon>
        <taxon>Massarineae</taxon>
        <taxon>Didymosphaeriaceae</taxon>
        <taxon>Paraconiothyrium</taxon>
    </lineage>
</organism>
<dbReference type="Proteomes" id="UP001521785">
    <property type="component" value="Unassembled WGS sequence"/>
</dbReference>
<name>A0ABR3RT41_9PLEO</name>
<sequence length="426" mass="47921">MGGRFHRAIDREHKRYGPVFRVAPNELSFASVSSWKAIYGHQSPGKQPHIKSEFYNMYGSGYKSLCVGSERNPMRHSAMKRNLTSAFSTRALLEQEGIVDRCVDEFITTIGAADRSSTAGLNMTKWYEMVSFDILGEMAFGESFHAVESGKFIPSHLSLFFCLCLCISEYYSGHPHFWSELIVSHLYFITVLDNLRRYPFFVTIGKLLLPFATTSIRDKHSGFTREKVDRRLAAKAPRKDFMTTLISKVSSGEIEKEEMTAHASTLVIAGGETTSTFLAAVTYYLLTAPQTYHRLQREIRGAFQSYEEINASSAQKLPYLQAVISEGLRMYPPGPQGFPRVSSGVEIDSYWVPPGVGTTILSSCWMLTVLGQAEMYTSAWTVTHDSKYFPEPFAFKPERWMDPNAVDVKEASQPFSLGPRGCLGRK</sequence>
<comment type="caution">
    <text evidence="7">The sequence shown here is derived from an EMBL/GenBank/DDBJ whole genome shotgun (WGS) entry which is preliminary data.</text>
</comment>
<evidence type="ECO:0000256" key="6">
    <source>
        <dbReference type="RuleBase" id="RU000461"/>
    </source>
</evidence>
<dbReference type="InterPro" id="IPR002401">
    <property type="entry name" value="Cyt_P450_E_grp-I"/>
</dbReference>
<evidence type="ECO:0000313" key="8">
    <source>
        <dbReference type="Proteomes" id="UP001521785"/>
    </source>
</evidence>
<dbReference type="Gene3D" id="1.10.630.10">
    <property type="entry name" value="Cytochrome P450"/>
    <property type="match status" value="1"/>
</dbReference>
<evidence type="ECO:0000256" key="3">
    <source>
        <dbReference type="ARBA" id="ARBA00022617"/>
    </source>
</evidence>
<comment type="cofactor">
    <cofactor evidence="1">
        <name>heme</name>
        <dbReference type="ChEBI" id="CHEBI:30413"/>
    </cofactor>
</comment>
<dbReference type="PROSITE" id="PS00086">
    <property type="entry name" value="CYTOCHROME_P450"/>
    <property type="match status" value="1"/>
</dbReference>
<dbReference type="Pfam" id="PF00067">
    <property type="entry name" value="p450"/>
    <property type="match status" value="2"/>
</dbReference>
<dbReference type="InterPro" id="IPR017972">
    <property type="entry name" value="Cyt_P450_CS"/>
</dbReference>
<keyword evidence="8" id="KW-1185">Reference proteome</keyword>
<protein>
    <recommendedName>
        <fullName evidence="9">Cytochrome P450</fullName>
    </recommendedName>
</protein>
<keyword evidence="6" id="KW-0503">Monooxygenase</keyword>
<dbReference type="SUPFAM" id="SSF48264">
    <property type="entry name" value="Cytochrome P450"/>
    <property type="match status" value="1"/>
</dbReference>
<reference evidence="7 8" key="1">
    <citation type="submission" date="2024-02" db="EMBL/GenBank/DDBJ databases">
        <title>De novo assembly and annotation of 12 fungi associated with fruit tree decline syndrome in Ontario, Canada.</title>
        <authorList>
            <person name="Sulman M."/>
            <person name="Ellouze W."/>
            <person name="Ilyukhin E."/>
        </authorList>
    </citation>
    <scope>NUCLEOTIDE SEQUENCE [LARGE SCALE GENOMIC DNA]</scope>
    <source>
        <strain evidence="7 8">M42-189</strain>
    </source>
</reference>
<evidence type="ECO:0008006" key="9">
    <source>
        <dbReference type="Google" id="ProtNLM"/>
    </source>
</evidence>
<evidence type="ECO:0000256" key="2">
    <source>
        <dbReference type="ARBA" id="ARBA00010617"/>
    </source>
</evidence>
<keyword evidence="3 6" id="KW-0349">Heme</keyword>
<evidence type="ECO:0000256" key="5">
    <source>
        <dbReference type="ARBA" id="ARBA00023004"/>
    </source>
</evidence>
<dbReference type="PRINTS" id="PR00463">
    <property type="entry name" value="EP450I"/>
</dbReference>
<evidence type="ECO:0000256" key="4">
    <source>
        <dbReference type="ARBA" id="ARBA00022723"/>
    </source>
</evidence>
<proteinExistence type="inferred from homology"/>
<dbReference type="InterPro" id="IPR050121">
    <property type="entry name" value="Cytochrome_P450_monoxygenase"/>
</dbReference>
<dbReference type="PRINTS" id="PR00385">
    <property type="entry name" value="P450"/>
</dbReference>
<keyword evidence="6" id="KW-0560">Oxidoreductase</keyword>
<evidence type="ECO:0000313" key="7">
    <source>
        <dbReference type="EMBL" id="KAL1607609.1"/>
    </source>
</evidence>